<dbReference type="EMBL" id="CAADRP010000447">
    <property type="protein sequence ID" value="VFU28730.1"/>
    <property type="molecule type" value="Genomic_DNA"/>
</dbReference>
<organism evidence="1">
    <name type="scientific">Salix viminalis</name>
    <name type="common">Common osier</name>
    <name type="synonym">Basket willow</name>
    <dbReference type="NCBI Taxonomy" id="40686"/>
    <lineage>
        <taxon>Eukaryota</taxon>
        <taxon>Viridiplantae</taxon>
        <taxon>Streptophyta</taxon>
        <taxon>Embryophyta</taxon>
        <taxon>Tracheophyta</taxon>
        <taxon>Spermatophyta</taxon>
        <taxon>Magnoliopsida</taxon>
        <taxon>eudicotyledons</taxon>
        <taxon>Gunneridae</taxon>
        <taxon>Pentapetalae</taxon>
        <taxon>rosids</taxon>
        <taxon>fabids</taxon>
        <taxon>Malpighiales</taxon>
        <taxon>Salicaceae</taxon>
        <taxon>Saliceae</taxon>
        <taxon>Salix</taxon>
    </lineage>
</organism>
<accession>A0A6N2KQA7</accession>
<reference evidence="1" key="1">
    <citation type="submission" date="2019-03" db="EMBL/GenBank/DDBJ databases">
        <authorList>
            <person name="Mank J."/>
            <person name="Almeida P."/>
        </authorList>
    </citation>
    <scope>NUCLEOTIDE SEQUENCE</scope>
    <source>
        <strain evidence="1">78183</strain>
    </source>
</reference>
<evidence type="ECO:0000313" key="1">
    <source>
        <dbReference type="EMBL" id="VFU28730.1"/>
    </source>
</evidence>
<proteinExistence type="predicted"/>
<gene>
    <name evidence="1" type="ORF">SVIM_LOCUS97560</name>
</gene>
<protein>
    <submittedName>
        <fullName evidence="1">Uncharacterized protein</fullName>
    </submittedName>
</protein>
<dbReference type="AlphaFoldDB" id="A0A6N2KQA7"/>
<sequence>MRIMYQRKRKKEKNQSQYSSFILGQSMNEKKVSSNKSHGSLGGWVVGIKLLKHDKMKQLLKPNTETSPTNYFNKFVDILCQQA</sequence>
<name>A0A6N2KQA7_SALVM</name>